<reference evidence="1" key="2">
    <citation type="journal article" date="2000" name="Genome Res.">
        <title>Normalization and subtraction of cap-trapper-selected cDNAs to prepare full-length cDNA libraries for rapid discovery of new genes.</title>
        <authorList>
            <person name="Carninci P."/>
            <person name="Shibata Y."/>
            <person name="Hayatsu N."/>
            <person name="Sugahara Y."/>
            <person name="Shibata K."/>
            <person name="Itoh M."/>
            <person name="Konno H."/>
            <person name="Okazaki Y."/>
            <person name="Muramatsu M."/>
            <person name="Hayashizaki Y."/>
        </authorList>
    </citation>
    <scope>NUCLEOTIDE SEQUENCE</scope>
    <source>
        <strain evidence="1">C57BL/6J</strain>
        <tissue evidence="1">Head</tissue>
    </source>
</reference>
<organism evidence="1">
    <name type="scientific">Mus musculus</name>
    <name type="common">Mouse</name>
    <dbReference type="NCBI Taxonomy" id="10090"/>
    <lineage>
        <taxon>Eukaryota</taxon>
        <taxon>Metazoa</taxon>
        <taxon>Chordata</taxon>
        <taxon>Craniata</taxon>
        <taxon>Vertebrata</taxon>
        <taxon>Euteleostomi</taxon>
        <taxon>Mammalia</taxon>
        <taxon>Eutheria</taxon>
        <taxon>Euarchontoglires</taxon>
        <taxon>Glires</taxon>
        <taxon>Rodentia</taxon>
        <taxon>Myomorpha</taxon>
        <taxon>Muroidea</taxon>
        <taxon>Muridae</taxon>
        <taxon>Murinae</taxon>
        <taxon>Mus</taxon>
        <taxon>Mus</taxon>
    </lineage>
</organism>
<reference evidence="1" key="7">
    <citation type="journal article" date="2005" name="Science">
        <title>The Transcriptional Landscape of the Mammalian Genome.</title>
        <authorList>
            <consortium name="The FANTOM Consortium"/>
            <consortium name="Riken Genome Exploration Research Group and Genome Science Group (Genome Network Project Core Group)"/>
        </authorList>
    </citation>
    <scope>NUCLEOTIDE SEQUENCE</scope>
    <source>
        <strain evidence="1">C57BL/6J</strain>
        <tissue evidence="1">Head</tissue>
    </source>
</reference>
<proteinExistence type="evidence at transcript level"/>
<evidence type="ECO:0000313" key="1">
    <source>
        <dbReference type="EMBL" id="BAC39673.1"/>
    </source>
</evidence>
<dbReference type="EMBL" id="AK086464">
    <property type="protein sequence ID" value="BAC39673.1"/>
    <property type="molecule type" value="mRNA"/>
</dbReference>
<accession>Q8BUA5</accession>
<reference evidence="1" key="3">
    <citation type="journal article" date="2000" name="Genome Res.">
        <title>RIKEN integrated sequence analysis (RISA) system--384-format sequencing pipeline with 384 multicapillary sequencer.</title>
        <authorList>
            <person name="Shibata K."/>
            <person name="Itoh M."/>
            <person name="Aizawa K."/>
            <person name="Nagaoka S."/>
            <person name="Sasaki N."/>
            <person name="Carninci P."/>
            <person name="Konno H."/>
            <person name="Akiyama J."/>
            <person name="Nishi K."/>
            <person name="Kitsunai T."/>
            <person name="Tashiro H."/>
            <person name="Itoh M."/>
            <person name="Sumi N."/>
            <person name="Ishii Y."/>
            <person name="Nakamura S."/>
            <person name="Hazama M."/>
            <person name="Nishine T."/>
            <person name="Harada A."/>
            <person name="Yamamoto R."/>
            <person name="Matsumoto H."/>
            <person name="Sakaguchi S."/>
            <person name="Ikegami T."/>
            <person name="Kashiwagi K."/>
            <person name="Fujiwake S."/>
            <person name="Inoue K."/>
            <person name="Togawa Y."/>
            <person name="Izawa M."/>
            <person name="Ohara E."/>
            <person name="Watahiki M."/>
            <person name="Yoneda Y."/>
            <person name="Ishikawa T."/>
            <person name="Ozawa K."/>
            <person name="Tanaka T."/>
            <person name="Matsuura S."/>
            <person name="Kawai J."/>
            <person name="Okazaki Y."/>
            <person name="Muramatsu M."/>
            <person name="Inoue Y."/>
            <person name="Kira A."/>
            <person name="Hayashizaki Y."/>
        </authorList>
    </citation>
    <scope>NUCLEOTIDE SEQUENCE</scope>
    <source>
        <strain evidence="1">C57BL/6J</strain>
        <tissue evidence="1">Head</tissue>
    </source>
</reference>
<sequence>MRDISILLNSNSMFLSGEGYLKRDSNHILYLYNNSISKRWIEILEIFFIFILVEKLPYVTSGIEVNDRPVFYTREDSKERERGLPKAMFGQAGTKRVLDTPG</sequence>
<reference evidence="1" key="5">
    <citation type="journal article" date="2002" name="Nature">
        <title>Analysis of the mouse transcriptome based on functional annotation of 60,770 full-length cDNAs.</title>
        <authorList>
            <consortium name="The FANTOM Consortium and the RIKEN Genome Exploration Research Group Phase I and II Team"/>
        </authorList>
    </citation>
    <scope>NUCLEOTIDE SEQUENCE</scope>
    <source>
        <strain evidence="1">C57BL/6J</strain>
        <tissue evidence="1">Head</tissue>
    </source>
</reference>
<protein>
    <submittedName>
        <fullName evidence="1">Uncharacterized protein</fullName>
    </submittedName>
</protein>
<evidence type="ECO:0000313" key="2">
    <source>
        <dbReference type="MGI" id="MGI:3642779"/>
    </source>
</evidence>
<dbReference type="MGI" id="MGI:3642779">
    <property type="gene designation" value="Gm9972"/>
</dbReference>
<reference evidence="1" key="1">
    <citation type="journal article" date="1999" name="Methods Enzymol.">
        <title>High-efficiency full-length cDNA cloning.</title>
        <authorList>
            <person name="Carninci P."/>
            <person name="Hayashizaki Y."/>
        </authorList>
    </citation>
    <scope>NUCLEOTIDE SEQUENCE</scope>
    <source>
        <strain evidence="1">C57BL/6J</strain>
        <tissue evidence="1">Head</tissue>
    </source>
</reference>
<reference evidence="1" key="6">
    <citation type="submission" date="2002-04" db="EMBL/GenBank/DDBJ databases">
        <authorList>
            <person name="Adachi J."/>
            <person name="Aizawa K."/>
            <person name="Akimura T."/>
            <person name="Arakawa T."/>
            <person name="Bono H."/>
            <person name="Carninci P."/>
            <person name="Fukuda S."/>
            <person name="Furuno M."/>
            <person name="Hanagaki T."/>
            <person name="Hara A."/>
            <person name="Hashizume W."/>
            <person name="Hayashida K."/>
            <person name="Hayatsu N."/>
            <person name="Hiramoto K."/>
            <person name="Hiraoka T."/>
            <person name="Hirozane T."/>
            <person name="Hori F."/>
            <person name="Imotani K."/>
            <person name="Ishii Y."/>
            <person name="Itoh M."/>
            <person name="Kagawa I."/>
            <person name="Kasukawa T."/>
            <person name="Katoh H."/>
            <person name="Kawai J."/>
            <person name="Kojima Y."/>
            <person name="Kondo S."/>
            <person name="Konno H."/>
            <person name="Kouda M."/>
            <person name="Koya S."/>
            <person name="Kurihara C."/>
            <person name="Matsuyama T."/>
            <person name="Miyazaki A."/>
            <person name="Murata M."/>
            <person name="Nakamura M."/>
            <person name="Nishi K."/>
            <person name="Nomura K."/>
            <person name="Numazaki R."/>
            <person name="Ohno M."/>
            <person name="Ohsato N."/>
            <person name="Okazaki Y."/>
            <person name="Saito R."/>
            <person name="Saitoh H."/>
            <person name="Sakai C."/>
            <person name="Sakai K."/>
            <person name="Sakazume N."/>
            <person name="Sano H."/>
            <person name="Sasaki D."/>
            <person name="Shibata K."/>
            <person name="Shinagawa A."/>
            <person name="Shiraki T."/>
            <person name="Sogabe Y."/>
            <person name="Tagami M."/>
            <person name="Tagawa A."/>
            <person name="Takahashi F."/>
            <person name="Takaku-Akahira S."/>
            <person name="Takeda Y."/>
            <person name="Tanaka T."/>
            <person name="Tomaru A."/>
            <person name="Toya T."/>
            <person name="Yasunishi A."/>
            <person name="Muramatsu M."/>
            <person name="Hayashizaki Y."/>
        </authorList>
    </citation>
    <scope>NUCLEOTIDE SEQUENCE</scope>
    <source>
        <strain evidence="1">C57BL/6J</strain>
        <tissue evidence="1">Head</tissue>
    </source>
</reference>
<reference evidence="1" key="8">
    <citation type="journal article" date="2005" name="Science">
        <title>Antisense Transcription in the Mammalian Transcriptome.</title>
        <authorList>
            <consortium name="RIKEN Genome Exploration Research Group and Genome Science Group (Genome Network Project Core Group) and the FANTOM Consortium"/>
        </authorList>
    </citation>
    <scope>NUCLEOTIDE SEQUENCE</scope>
    <source>
        <strain evidence="1">C57BL/6J</strain>
        <tissue evidence="1">Head</tissue>
    </source>
</reference>
<dbReference type="AGR" id="MGI:3642779"/>
<reference evidence="1" key="4">
    <citation type="journal article" date="2001" name="Nature">
        <title>Functional annotation of a full-length mouse cDNA collection.</title>
        <authorList>
            <consortium name="The RIKEN Genome Exploration Research Group Phase II Team and the FANTOM Consortium"/>
        </authorList>
    </citation>
    <scope>NUCLEOTIDE SEQUENCE</scope>
    <source>
        <strain evidence="1">C57BL/6J</strain>
        <tissue evidence="1">Head</tissue>
    </source>
</reference>
<dbReference type="AlphaFoldDB" id="Q8BUA5"/>
<name>Q8BUA5_MOUSE</name>
<gene>
    <name evidence="2" type="primary">Gm9972</name>
</gene>